<proteinExistence type="predicted"/>
<reference evidence="2 3" key="1">
    <citation type="submission" date="2018-06" db="EMBL/GenBank/DDBJ databases">
        <authorList>
            <consortium name="Pathogen Informatics"/>
            <person name="Doyle S."/>
        </authorList>
    </citation>
    <scope>NUCLEOTIDE SEQUENCE [LARGE SCALE GENOMIC DNA]</scope>
    <source>
        <strain evidence="2 3">NCTC10736</strain>
    </source>
</reference>
<dbReference type="RefSeq" id="WP_115406981.1">
    <property type="nucleotide sequence ID" value="NZ_UGYV01000001.1"/>
</dbReference>
<organism evidence="2 3">
    <name type="scientific">Shewanella morhuae</name>
    <dbReference type="NCBI Taxonomy" id="365591"/>
    <lineage>
        <taxon>Bacteria</taxon>
        <taxon>Pseudomonadati</taxon>
        <taxon>Pseudomonadota</taxon>
        <taxon>Gammaproteobacteria</taxon>
        <taxon>Alteromonadales</taxon>
        <taxon>Shewanellaceae</taxon>
        <taxon>Shewanella</taxon>
    </lineage>
</organism>
<dbReference type="Pfam" id="PF05494">
    <property type="entry name" value="MlaC"/>
    <property type="match status" value="1"/>
</dbReference>
<dbReference type="PANTHER" id="PTHR36573">
    <property type="entry name" value="INTERMEMBRANE PHOSPHOLIPID TRANSPORT SYSTEM BINDING PROTEIN MLAC"/>
    <property type="match status" value="1"/>
</dbReference>
<sequence>MFNILSRFLLPLVMVLGTTSAIAADVVVDTKDPYAMVKAVANKTFDRFHKDKALIDADSDHLKVIVREELMPYVDYKYASYKVLGQYLKDSTEDQRNRFVDAFEGYLVSTYAQAFTEYTNQKVEFSPGVDFSQEKIVDVNIQIIEAGRPPIKVLFKARRLKDDTWKAFDLVAEGVSLLSSKQSEISNLIRQQGIDSVIKMLNERTKEKVVIKAKSGKSQS</sequence>
<dbReference type="InterPro" id="IPR042245">
    <property type="entry name" value="Tgt2/MlaC_sf"/>
</dbReference>
<dbReference type="InterPro" id="IPR008869">
    <property type="entry name" value="MlaC/ttg2D"/>
</dbReference>
<evidence type="ECO:0000313" key="3">
    <source>
        <dbReference type="Proteomes" id="UP000255061"/>
    </source>
</evidence>
<evidence type="ECO:0000313" key="2">
    <source>
        <dbReference type="EMBL" id="SUI93513.1"/>
    </source>
</evidence>
<protein>
    <submittedName>
        <fullName evidence="2">Probable phospholipid-binding protein mlaC</fullName>
    </submittedName>
</protein>
<dbReference type="PANTHER" id="PTHR36573:SF1">
    <property type="entry name" value="INTERMEMBRANE PHOSPHOLIPID TRANSPORT SYSTEM BINDING PROTEIN MLAC"/>
    <property type="match status" value="1"/>
</dbReference>
<feature type="chain" id="PRO_5016995511" evidence="1">
    <location>
        <begin position="24"/>
        <end position="220"/>
    </location>
</feature>
<dbReference type="Proteomes" id="UP000255061">
    <property type="component" value="Unassembled WGS sequence"/>
</dbReference>
<name>A0A380B6G2_9GAMM</name>
<dbReference type="Gene3D" id="3.10.450.710">
    <property type="entry name" value="Tgt2/MlaC"/>
    <property type="match status" value="1"/>
</dbReference>
<keyword evidence="1" id="KW-0732">Signal</keyword>
<feature type="signal peptide" evidence="1">
    <location>
        <begin position="1"/>
        <end position="23"/>
    </location>
</feature>
<evidence type="ECO:0000256" key="1">
    <source>
        <dbReference type="SAM" id="SignalP"/>
    </source>
</evidence>
<accession>A0A380B6G2</accession>
<dbReference type="AlphaFoldDB" id="A0A380B6G2"/>
<gene>
    <name evidence="2" type="primary">mlaC</name>
    <name evidence="2" type="ORF">NCTC10736_03712</name>
</gene>
<dbReference type="PIRSF" id="PIRSF004649">
    <property type="entry name" value="MlaC"/>
    <property type="match status" value="1"/>
</dbReference>
<dbReference type="EMBL" id="UGYV01000001">
    <property type="protein sequence ID" value="SUI93513.1"/>
    <property type="molecule type" value="Genomic_DNA"/>
</dbReference>